<keyword evidence="3" id="KW-1185">Reference proteome</keyword>
<feature type="transmembrane region" description="Helical" evidence="1">
    <location>
        <begin position="27"/>
        <end position="50"/>
    </location>
</feature>
<evidence type="ECO:0000313" key="2">
    <source>
        <dbReference type="EMBL" id="RRA95573.1"/>
    </source>
</evidence>
<dbReference type="Proteomes" id="UP000268372">
    <property type="component" value="Unassembled WGS sequence"/>
</dbReference>
<keyword evidence="1" id="KW-0472">Membrane</keyword>
<protein>
    <submittedName>
        <fullName evidence="2">Uncharacterized protein</fullName>
    </submittedName>
</protein>
<accession>A0A3P1B4K1</accession>
<dbReference type="EMBL" id="RQTJ01000008">
    <property type="protein sequence ID" value="RRA95573.1"/>
    <property type="molecule type" value="Genomic_DNA"/>
</dbReference>
<keyword evidence="1" id="KW-1133">Transmembrane helix</keyword>
<name>A0A3P1B4K1_9FLAO</name>
<reference evidence="2 3" key="1">
    <citation type="submission" date="2018-11" db="EMBL/GenBank/DDBJ databases">
        <title>Flavobacterium sp. nov., YIM 102796 draft genome.</title>
        <authorList>
            <person name="Li G."/>
            <person name="Jiang Y."/>
        </authorList>
    </citation>
    <scope>NUCLEOTIDE SEQUENCE [LARGE SCALE GENOMIC DNA]</scope>
    <source>
        <strain evidence="2 3">YIM 102796</strain>
    </source>
</reference>
<dbReference type="AlphaFoldDB" id="A0A3P1B4K1"/>
<keyword evidence="1" id="KW-0812">Transmembrane</keyword>
<sequence length="59" mass="6884">MNWSDPNETEEEYLARKDEEVRASTGVMLMLIGFLVLFLKIAAVFGIFFMPDIYYLKNC</sequence>
<evidence type="ECO:0000313" key="3">
    <source>
        <dbReference type="Proteomes" id="UP000268372"/>
    </source>
</evidence>
<proteinExistence type="predicted"/>
<evidence type="ECO:0000256" key="1">
    <source>
        <dbReference type="SAM" id="Phobius"/>
    </source>
</evidence>
<dbReference type="RefSeq" id="WP_124898898.1">
    <property type="nucleotide sequence ID" value="NZ_RQTJ01000008.1"/>
</dbReference>
<dbReference type="OrthoDB" id="1260072at2"/>
<comment type="caution">
    <text evidence="2">The sequence shown here is derived from an EMBL/GenBank/DDBJ whole genome shotgun (WGS) entry which is preliminary data.</text>
</comment>
<gene>
    <name evidence="2" type="ORF">EG242_05490</name>
</gene>
<organism evidence="2 3">
    <name type="scientific">Paenimyroides viscosum</name>
    <dbReference type="NCBI Taxonomy" id="2488729"/>
    <lineage>
        <taxon>Bacteria</taxon>
        <taxon>Pseudomonadati</taxon>
        <taxon>Bacteroidota</taxon>
        <taxon>Flavobacteriia</taxon>
        <taxon>Flavobacteriales</taxon>
        <taxon>Flavobacteriaceae</taxon>
        <taxon>Paenimyroides</taxon>
    </lineage>
</organism>